<dbReference type="RefSeq" id="WP_154529420.1">
    <property type="nucleotide sequence ID" value="NZ_VUNH01000011.1"/>
</dbReference>
<keyword evidence="1" id="KW-0378">Hydrolase</keyword>
<reference evidence="3 4" key="1">
    <citation type="submission" date="2019-08" db="EMBL/GenBank/DDBJ databases">
        <title>In-depth cultivation of the pig gut microbiome towards novel bacterial diversity and tailored functional studies.</title>
        <authorList>
            <person name="Wylensek D."/>
            <person name="Hitch T.C.A."/>
            <person name="Clavel T."/>
        </authorList>
    </citation>
    <scope>NUCLEOTIDE SEQUENCE [LARGE SCALE GENOMIC DNA]</scope>
    <source>
        <strain evidence="3 4">SM-530-WT-4B</strain>
    </source>
</reference>
<gene>
    <name evidence="3" type="ORF">FYJ74_09870</name>
</gene>
<evidence type="ECO:0000313" key="3">
    <source>
        <dbReference type="EMBL" id="MST56337.1"/>
    </source>
</evidence>
<keyword evidence="4" id="KW-1185">Reference proteome</keyword>
<comment type="caution">
    <text evidence="3">The sequence shown here is derived from an EMBL/GenBank/DDBJ whole genome shotgun (WGS) entry which is preliminary data.</text>
</comment>
<dbReference type="PANTHER" id="PTHR12994:SF17">
    <property type="entry name" value="LD30995P"/>
    <property type="match status" value="1"/>
</dbReference>
<keyword evidence="2" id="KW-0732">Signal</keyword>
<organism evidence="3 4">
    <name type="scientific">Pyramidobacter porci</name>
    <dbReference type="NCBI Taxonomy" id="2605789"/>
    <lineage>
        <taxon>Bacteria</taxon>
        <taxon>Thermotogati</taxon>
        <taxon>Synergistota</taxon>
        <taxon>Synergistia</taxon>
        <taxon>Synergistales</taxon>
        <taxon>Dethiosulfovibrionaceae</taxon>
        <taxon>Pyramidobacter</taxon>
    </lineage>
</organism>
<dbReference type="InterPro" id="IPR005322">
    <property type="entry name" value="Peptidase_C69"/>
</dbReference>
<dbReference type="PANTHER" id="PTHR12994">
    <property type="entry name" value="SECERNIN"/>
    <property type="match status" value="1"/>
</dbReference>
<dbReference type="GO" id="GO:0070004">
    <property type="term" value="F:cysteine-type exopeptidase activity"/>
    <property type="evidence" value="ECO:0007669"/>
    <property type="project" value="InterPro"/>
</dbReference>
<dbReference type="PROSITE" id="PS51257">
    <property type="entry name" value="PROKAR_LIPOPROTEIN"/>
    <property type="match status" value="1"/>
</dbReference>
<dbReference type="EMBL" id="VUNH01000011">
    <property type="protein sequence ID" value="MST56337.1"/>
    <property type="molecule type" value="Genomic_DNA"/>
</dbReference>
<feature type="signal peptide" evidence="2">
    <location>
        <begin position="1"/>
        <end position="23"/>
    </location>
</feature>
<sequence>MQAKHTIVSSVLGVMLLAGAASACTDVVVGAKASADGSVITSHTADGAFYDAQVRFIPGGKHADGEMAPVFWNITNDESAEITKIGEIPQAPETYGYFHVGYPFMNEYGLAIGESTFAQKVEMKTFRPDARAILTIEQLEIFALQRTKTAREAIALIGSLAEKYGFLGSCDFEGESLTIADGKEAWLFEIRSAGMMWTPESGKPGAYWVAQRVPDDMVLITCNVARIQEVHPEDTDNFMASKDYRQFAIDMGWWNPASGAPFNWAKAYAPYTGGWALSSDWVRNRLYSLYRRLDPDREWDPLAEATSYPFAVKPGKKLSVQEVQAMLRSHHDGTQFDMYDADEWFIRKDGKLVKSPLASPFPTRDMRALLKMNYSRPVSVINCAYSFVAQARDGMPKPLSTILWFGFDAPHTTCYVPIYCGATDTKASWRQFDRDSYTPESAQWTFMLADDLVLKRYAEAMADLEAVRAPLEKSFFDETARIDKEGAELYKRDPAAATQMVTSFTLDCMDKAEKAWHQLNRTLITKYINNKKS</sequence>
<evidence type="ECO:0000256" key="2">
    <source>
        <dbReference type="SAM" id="SignalP"/>
    </source>
</evidence>
<evidence type="ECO:0000313" key="4">
    <source>
        <dbReference type="Proteomes" id="UP000473699"/>
    </source>
</evidence>
<dbReference type="Proteomes" id="UP000473699">
    <property type="component" value="Unassembled WGS sequence"/>
</dbReference>
<evidence type="ECO:0000256" key="1">
    <source>
        <dbReference type="RuleBase" id="RU364089"/>
    </source>
</evidence>
<dbReference type="GO" id="GO:0006508">
    <property type="term" value="P:proteolysis"/>
    <property type="evidence" value="ECO:0007669"/>
    <property type="project" value="UniProtKB-KW"/>
</dbReference>
<comment type="catalytic activity">
    <reaction evidence="1">
        <text>an L-aminoacyl-L-amino acid + H2O = 2 an L-alpha-amino acid</text>
        <dbReference type="Rhea" id="RHEA:48940"/>
        <dbReference type="ChEBI" id="CHEBI:15377"/>
        <dbReference type="ChEBI" id="CHEBI:59869"/>
        <dbReference type="ChEBI" id="CHEBI:77460"/>
    </reaction>
</comment>
<accession>A0A6L5YF75</accession>
<dbReference type="Gene3D" id="3.60.60.10">
    <property type="entry name" value="Penicillin V Acylase, Chain A"/>
    <property type="match status" value="1"/>
</dbReference>
<feature type="chain" id="PRO_5027038519" description="Dipeptidase" evidence="2">
    <location>
        <begin position="24"/>
        <end position="533"/>
    </location>
</feature>
<comment type="similarity">
    <text evidence="1">Belongs to the peptidase C69 family.</text>
</comment>
<proteinExistence type="inferred from homology"/>
<dbReference type="Pfam" id="PF03577">
    <property type="entry name" value="Peptidase_C69"/>
    <property type="match status" value="1"/>
</dbReference>
<keyword evidence="1" id="KW-0645">Protease</keyword>
<dbReference type="EC" id="3.4.-.-" evidence="1"/>
<dbReference type="AlphaFoldDB" id="A0A6L5YF75"/>
<protein>
    <recommendedName>
        <fullName evidence="1">Dipeptidase</fullName>
        <ecNumber evidence="1">3.4.-.-</ecNumber>
    </recommendedName>
</protein>
<keyword evidence="1" id="KW-0224">Dipeptidase</keyword>
<name>A0A6L5YF75_9BACT</name>
<dbReference type="GO" id="GO:0016805">
    <property type="term" value="F:dipeptidase activity"/>
    <property type="evidence" value="ECO:0007669"/>
    <property type="project" value="UniProtKB-KW"/>
</dbReference>